<dbReference type="InterPro" id="IPR045250">
    <property type="entry name" value="p23-like"/>
</dbReference>
<dbReference type="Proteomes" id="UP000241394">
    <property type="component" value="Chromosome LG28"/>
</dbReference>
<dbReference type="GO" id="GO:0009408">
    <property type="term" value="P:response to heat"/>
    <property type="evidence" value="ECO:0007669"/>
    <property type="project" value="EnsemblPlants"/>
</dbReference>
<dbReference type="GO" id="GO:0051131">
    <property type="term" value="P:chaperone-mediated protein complex assembly"/>
    <property type="evidence" value="ECO:0007669"/>
    <property type="project" value="TreeGrafter"/>
</dbReference>
<accession>A0A2R6P5V9</accession>
<dbReference type="GO" id="GO:0051087">
    <property type="term" value="F:protein-folding chaperone binding"/>
    <property type="evidence" value="ECO:0007669"/>
    <property type="project" value="EnsemblPlants"/>
</dbReference>
<dbReference type="GO" id="GO:0010628">
    <property type="term" value="P:positive regulation of gene expression"/>
    <property type="evidence" value="ECO:0007669"/>
    <property type="project" value="EnsemblPlants"/>
</dbReference>
<dbReference type="InParanoid" id="A0A2R6P5V9"/>
<dbReference type="GO" id="GO:2000012">
    <property type="term" value="P:regulation of auxin polar transport"/>
    <property type="evidence" value="ECO:0007669"/>
    <property type="project" value="EnsemblPlants"/>
</dbReference>
<evidence type="ECO:0000256" key="1">
    <source>
        <dbReference type="ARBA" id="ARBA00025733"/>
    </source>
</evidence>
<dbReference type="SUPFAM" id="SSF49764">
    <property type="entry name" value="HSP20-like chaperones"/>
    <property type="match status" value="1"/>
</dbReference>
<dbReference type="InterPro" id="IPR008978">
    <property type="entry name" value="HSP20-like_chaperone"/>
</dbReference>
<name>A0A2R6P5V9_ACTCC</name>
<dbReference type="AlphaFoldDB" id="A0A2R6P5V9"/>
<protein>
    <recommendedName>
        <fullName evidence="2">Co-chaperone protein p23</fullName>
    </recommendedName>
</protein>
<dbReference type="OMA" id="WWTKLLR"/>
<dbReference type="Pfam" id="PF04969">
    <property type="entry name" value="CS"/>
    <property type="match status" value="1"/>
</dbReference>
<feature type="compositionally biased region" description="Acidic residues" evidence="3">
    <location>
        <begin position="182"/>
        <end position="191"/>
    </location>
</feature>
<comment type="subcellular location">
    <subcellularLocation>
        <location evidence="2">Cytoplasm</location>
    </subcellularLocation>
    <subcellularLocation>
        <location evidence="2">Nucleus</location>
    </subcellularLocation>
</comment>
<dbReference type="PANTHER" id="PTHR22932:SF22">
    <property type="entry name" value="CO-CHAPERONE PROTEIN P23"/>
    <property type="match status" value="1"/>
</dbReference>
<evidence type="ECO:0000259" key="4">
    <source>
        <dbReference type="PROSITE" id="PS51203"/>
    </source>
</evidence>
<dbReference type="GO" id="GO:0051879">
    <property type="term" value="F:Hsp90 protein binding"/>
    <property type="evidence" value="ECO:0007669"/>
    <property type="project" value="UniProtKB-UniRule"/>
</dbReference>
<feature type="domain" description="CS" evidence="4">
    <location>
        <begin position="2"/>
        <end position="91"/>
    </location>
</feature>
<reference evidence="5 6" key="1">
    <citation type="submission" date="2017-07" db="EMBL/GenBank/DDBJ databases">
        <title>An improved, manually edited Actinidia chinensis var. chinensis (kiwifruit) genome highlights the challenges associated with draft genomes and gene prediction in plants.</title>
        <authorList>
            <person name="Pilkington S."/>
            <person name="Crowhurst R."/>
            <person name="Hilario E."/>
            <person name="Nardozza S."/>
            <person name="Fraser L."/>
            <person name="Peng Y."/>
            <person name="Gunaseelan K."/>
            <person name="Simpson R."/>
            <person name="Tahir J."/>
            <person name="Deroles S."/>
            <person name="Templeton K."/>
            <person name="Luo Z."/>
            <person name="Davy M."/>
            <person name="Cheng C."/>
            <person name="Mcneilage M."/>
            <person name="Scaglione D."/>
            <person name="Liu Y."/>
            <person name="Zhang Q."/>
            <person name="Datson P."/>
            <person name="De Silva N."/>
            <person name="Gardiner S."/>
            <person name="Bassett H."/>
            <person name="Chagne D."/>
            <person name="Mccallum J."/>
            <person name="Dzierzon H."/>
            <person name="Deng C."/>
            <person name="Wang Y.-Y."/>
            <person name="Barron N."/>
            <person name="Manako K."/>
            <person name="Bowen J."/>
            <person name="Foster T."/>
            <person name="Erridge Z."/>
            <person name="Tiffin H."/>
            <person name="Waite C."/>
            <person name="Davies K."/>
            <person name="Grierson E."/>
            <person name="Laing W."/>
            <person name="Kirk R."/>
            <person name="Chen X."/>
            <person name="Wood M."/>
            <person name="Montefiori M."/>
            <person name="Brummell D."/>
            <person name="Schwinn K."/>
            <person name="Catanach A."/>
            <person name="Fullerton C."/>
            <person name="Li D."/>
            <person name="Meiyalaghan S."/>
            <person name="Nieuwenhuizen N."/>
            <person name="Read N."/>
            <person name="Prakash R."/>
            <person name="Hunter D."/>
            <person name="Zhang H."/>
            <person name="Mckenzie M."/>
            <person name="Knabel M."/>
            <person name="Harris A."/>
            <person name="Allan A."/>
            <person name="Chen A."/>
            <person name="Janssen B."/>
            <person name="Plunkett B."/>
            <person name="Dwamena C."/>
            <person name="Voogd C."/>
            <person name="Leif D."/>
            <person name="Lafferty D."/>
            <person name="Souleyre E."/>
            <person name="Varkonyi-Gasic E."/>
            <person name="Gambi F."/>
            <person name="Hanley J."/>
            <person name="Yao J.-L."/>
            <person name="Cheung J."/>
            <person name="David K."/>
            <person name="Warren B."/>
            <person name="Marsh K."/>
            <person name="Snowden K."/>
            <person name="Lin-Wang K."/>
            <person name="Brian L."/>
            <person name="Martinez-Sanchez M."/>
            <person name="Wang M."/>
            <person name="Ileperuma N."/>
            <person name="Macnee N."/>
            <person name="Campin R."/>
            <person name="Mcatee P."/>
            <person name="Drummond R."/>
            <person name="Espley R."/>
            <person name="Ireland H."/>
            <person name="Wu R."/>
            <person name="Atkinson R."/>
            <person name="Karunairetnam S."/>
            <person name="Bulley S."/>
            <person name="Chunkath S."/>
            <person name="Hanley Z."/>
            <person name="Storey R."/>
            <person name="Thrimawithana A."/>
            <person name="Thomson S."/>
            <person name="David C."/>
            <person name="Testolin R."/>
        </authorList>
    </citation>
    <scope>NUCLEOTIDE SEQUENCE [LARGE SCALE GENOMIC DNA]</scope>
    <source>
        <strain evidence="6">cv. Red5</strain>
        <tissue evidence="5">Young leaf</tissue>
    </source>
</reference>
<dbReference type="PROSITE" id="PS51203">
    <property type="entry name" value="CS"/>
    <property type="match status" value="1"/>
</dbReference>
<dbReference type="Gramene" id="PSR85993">
    <property type="protein sequence ID" value="PSR85993"/>
    <property type="gene ID" value="CEY00_Acc31603"/>
</dbReference>
<dbReference type="GO" id="GO:0005829">
    <property type="term" value="C:cytosol"/>
    <property type="evidence" value="ECO:0007669"/>
    <property type="project" value="EnsemblPlants"/>
</dbReference>
<comment type="subunit">
    <text evidence="2">Interacts with HSP90 in an ATP-dependent manner.</text>
</comment>
<dbReference type="InterPro" id="IPR007052">
    <property type="entry name" value="CS_dom"/>
</dbReference>
<dbReference type="GO" id="GO:0101031">
    <property type="term" value="C:protein folding chaperone complex"/>
    <property type="evidence" value="ECO:0007669"/>
    <property type="project" value="EnsemblPlants"/>
</dbReference>
<evidence type="ECO:0000313" key="5">
    <source>
        <dbReference type="EMBL" id="PSR85993.1"/>
    </source>
</evidence>
<reference evidence="6" key="2">
    <citation type="journal article" date="2018" name="BMC Genomics">
        <title>A manually annotated Actinidia chinensis var. chinensis (kiwifruit) genome highlights the challenges associated with draft genomes and gene prediction in plants.</title>
        <authorList>
            <person name="Pilkington S.M."/>
            <person name="Crowhurst R."/>
            <person name="Hilario E."/>
            <person name="Nardozza S."/>
            <person name="Fraser L."/>
            <person name="Peng Y."/>
            <person name="Gunaseelan K."/>
            <person name="Simpson R."/>
            <person name="Tahir J."/>
            <person name="Deroles S.C."/>
            <person name="Templeton K."/>
            <person name="Luo Z."/>
            <person name="Davy M."/>
            <person name="Cheng C."/>
            <person name="McNeilage M."/>
            <person name="Scaglione D."/>
            <person name="Liu Y."/>
            <person name="Zhang Q."/>
            <person name="Datson P."/>
            <person name="De Silva N."/>
            <person name="Gardiner S.E."/>
            <person name="Bassett H."/>
            <person name="Chagne D."/>
            <person name="McCallum J."/>
            <person name="Dzierzon H."/>
            <person name="Deng C."/>
            <person name="Wang Y.Y."/>
            <person name="Barron L."/>
            <person name="Manako K."/>
            <person name="Bowen J."/>
            <person name="Foster T.M."/>
            <person name="Erridge Z.A."/>
            <person name="Tiffin H."/>
            <person name="Waite C.N."/>
            <person name="Davies K.M."/>
            <person name="Grierson E.P."/>
            <person name="Laing W.A."/>
            <person name="Kirk R."/>
            <person name="Chen X."/>
            <person name="Wood M."/>
            <person name="Montefiori M."/>
            <person name="Brummell D.A."/>
            <person name="Schwinn K.E."/>
            <person name="Catanach A."/>
            <person name="Fullerton C."/>
            <person name="Li D."/>
            <person name="Meiyalaghan S."/>
            <person name="Nieuwenhuizen N."/>
            <person name="Read N."/>
            <person name="Prakash R."/>
            <person name="Hunter D."/>
            <person name="Zhang H."/>
            <person name="McKenzie M."/>
            <person name="Knabel M."/>
            <person name="Harris A."/>
            <person name="Allan A.C."/>
            <person name="Gleave A."/>
            <person name="Chen A."/>
            <person name="Janssen B.J."/>
            <person name="Plunkett B."/>
            <person name="Ampomah-Dwamena C."/>
            <person name="Voogd C."/>
            <person name="Leif D."/>
            <person name="Lafferty D."/>
            <person name="Souleyre E.J.F."/>
            <person name="Varkonyi-Gasic E."/>
            <person name="Gambi F."/>
            <person name="Hanley J."/>
            <person name="Yao J.L."/>
            <person name="Cheung J."/>
            <person name="David K.M."/>
            <person name="Warren B."/>
            <person name="Marsh K."/>
            <person name="Snowden K.C."/>
            <person name="Lin-Wang K."/>
            <person name="Brian L."/>
            <person name="Martinez-Sanchez M."/>
            <person name="Wang M."/>
            <person name="Ileperuma N."/>
            <person name="Macnee N."/>
            <person name="Campin R."/>
            <person name="McAtee P."/>
            <person name="Drummond R.S.M."/>
            <person name="Espley R.V."/>
            <person name="Ireland H.S."/>
            <person name="Wu R."/>
            <person name="Atkinson R.G."/>
            <person name="Karunairetnam S."/>
            <person name="Bulley S."/>
            <person name="Chunkath S."/>
            <person name="Hanley Z."/>
            <person name="Storey R."/>
            <person name="Thrimawithana A.H."/>
            <person name="Thomson S."/>
            <person name="David C."/>
            <person name="Testolin R."/>
            <person name="Huang H."/>
            <person name="Hellens R.P."/>
            <person name="Schaffer R.J."/>
        </authorList>
    </citation>
    <scope>NUCLEOTIDE SEQUENCE [LARGE SCALE GENOMIC DNA]</scope>
    <source>
        <strain evidence="6">cv. Red5</strain>
    </source>
</reference>
<dbReference type="FunFam" id="2.60.40.790:FF:000013">
    <property type="entry name" value="Very-long-chain (3R)-3-hydroxyacyl-CoA dehydratase"/>
    <property type="match status" value="1"/>
</dbReference>
<keyword evidence="6" id="KW-1185">Reference proteome</keyword>
<evidence type="ECO:0000256" key="2">
    <source>
        <dbReference type="RuleBase" id="RU369032"/>
    </source>
</evidence>
<dbReference type="OrthoDB" id="1564555at2759"/>
<dbReference type="PANTHER" id="PTHR22932">
    <property type="entry name" value="TELOMERASE-BINDING PROTEIN P23 HSP90 CO-CHAPERONE"/>
    <property type="match status" value="1"/>
</dbReference>
<keyword evidence="2" id="KW-0539">Nucleus</keyword>
<feature type="region of interest" description="Disordered" evidence="3">
    <location>
        <begin position="176"/>
        <end position="225"/>
    </location>
</feature>
<dbReference type="GO" id="GO:0080037">
    <property type="term" value="P:negative regulation of cytokinin-activated signaling pathway"/>
    <property type="evidence" value="ECO:0007669"/>
    <property type="project" value="EnsemblPlants"/>
</dbReference>
<dbReference type="STRING" id="1590841.A0A2R6P5V9"/>
<dbReference type="GO" id="GO:0010449">
    <property type="term" value="P:root meristem growth"/>
    <property type="evidence" value="ECO:0007669"/>
    <property type="project" value="EnsemblPlants"/>
</dbReference>
<evidence type="ECO:0000313" key="6">
    <source>
        <dbReference type="Proteomes" id="UP000241394"/>
    </source>
</evidence>
<dbReference type="GO" id="GO:0006457">
    <property type="term" value="P:protein folding"/>
    <property type="evidence" value="ECO:0007669"/>
    <property type="project" value="EnsemblPlants"/>
</dbReference>
<dbReference type="EMBL" id="NKQK01000028">
    <property type="protein sequence ID" value="PSR85993.1"/>
    <property type="molecule type" value="Genomic_DNA"/>
</dbReference>
<comment type="similarity">
    <text evidence="1 2">Belongs to the p23/wos2 family.</text>
</comment>
<organism evidence="5 6">
    <name type="scientific">Actinidia chinensis var. chinensis</name>
    <name type="common">Chinese soft-hair kiwi</name>
    <dbReference type="NCBI Taxonomy" id="1590841"/>
    <lineage>
        <taxon>Eukaryota</taxon>
        <taxon>Viridiplantae</taxon>
        <taxon>Streptophyta</taxon>
        <taxon>Embryophyta</taxon>
        <taxon>Tracheophyta</taxon>
        <taxon>Spermatophyta</taxon>
        <taxon>Magnoliopsida</taxon>
        <taxon>eudicotyledons</taxon>
        <taxon>Gunneridae</taxon>
        <taxon>Pentapetalae</taxon>
        <taxon>asterids</taxon>
        <taxon>Ericales</taxon>
        <taxon>Actinidiaceae</taxon>
        <taxon>Actinidia</taxon>
    </lineage>
</organism>
<keyword evidence="2" id="KW-0143">Chaperone</keyword>
<gene>
    <name evidence="5" type="ORF">CEY00_Acc31603</name>
</gene>
<comment type="function">
    <text evidence="2">Acts as a co-chaperone for HSP90.</text>
</comment>
<proteinExistence type="inferred from homology"/>
<sequence>MSRLPEVKWAQRPDKVYVTVLLPDAKNAKVNLEPDGGFTFSASAGADNYLYELKLDLFDKVNVEESKINIGVRSIFCVLEKAEPKWWKKLLRGDDKAPHYVKVDWDKWVDEDDETGPNDLDLGGMDFSKFGDMGGMGGMGGMGDMMGGMGGMGGMMGGMGGMGDMMGGMGGMGDMMGGMGNDLDDSDEDEEVSKAEEQDAGKAGGEAKAGGHETSKMEGATEGKV</sequence>
<comment type="caution">
    <text evidence="5">The sequence shown here is derived from an EMBL/GenBank/DDBJ whole genome shotgun (WGS) entry which is preliminary data.</text>
</comment>
<keyword evidence="2" id="KW-0963">Cytoplasm</keyword>
<dbReference type="Gene3D" id="2.60.40.790">
    <property type="match status" value="1"/>
</dbReference>
<dbReference type="GO" id="GO:0005634">
    <property type="term" value="C:nucleus"/>
    <property type="evidence" value="ECO:0007669"/>
    <property type="project" value="UniProtKB-SubCell"/>
</dbReference>
<dbReference type="CDD" id="cd06465">
    <property type="entry name" value="p23_hB-ind1_like"/>
    <property type="match status" value="1"/>
</dbReference>
<feature type="compositionally biased region" description="Basic and acidic residues" evidence="3">
    <location>
        <begin position="209"/>
        <end position="225"/>
    </location>
</feature>
<evidence type="ECO:0000256" key="3">
    <source>
        <dbReference type="SAM" id="MobiDB-lite"/>
    </source>
</evidence>